<dbReference type="EMBL" id="MNVO01000019">
    <property type="protein sequence ID" value="OIO33106.1"/>
    <property type="molecule type" value="Genomic_DNA"/>
</dbReference>
<dbReference type="InterPro" id="IPR038695">
    <property type="entry name" value="Saro_0823-like_sf"/>
</dbReference>
<sequence>MAFYRGRGNFAPQETPPPAIGFVAIGDSNFAVDIAETDQTRARGLSGKQALTENGGMLFIFDKSDIFHFWMK</sequence>
<dbReference type="Proteomes" id="UP000183206">
    <property type="component" value="Unassembled WGS sequence"/>
</dbReference>
<comment type="caution">
    <text evidence="1">The sequence shown here is derived from an EMBL/GenBank/DDBJ whole genome shotgun (WGS) entry which is preliminary data.</text>
</comment>
<dbReference type="Pfam" id="PF02643">
    <property type="entry name" value="DUF192"/>
    <property type="match status" value="1"/>
</dbReference>
<proteinExistence type="predicted"/>
<protein>
    <recommendedName>
        <fullName evidence="3">DUF192 domain-containing protein</fullName>
    </recommendedName>
</protein>
<dbReference type="PANTHER" id="PTHR37953">
    <property type="entry name" value="UPF0127 PROTEIN MJ1496"/>
    <property type="match status" value="1"/>
</dbReference>
<name>A0A1J4V7I4_9BACT</name>
<evidence type="ECO:0000313" key="2">
    <source>
        <dbReference type="Proteomes" id="UP000183206"/>
    </source>
</evidence>
<dbReference type="PANTHER" id="PTHR37953:SF1">
    <property type="entry name" value="UPF0127 PROTEIN MJ1496"/>
    <property type="match status" value="1"/>
</dbReference>
<dbReference type="STRING" id="1805282.AUJ44_01090"/>
<dbReference type="InterPro" id="IPR003795">
    <property type="entry name" value="DUF192"/>
</dbReference>
<reference evidence="1 2" key="1">
    <citation type="journal article" date="2016" name="Environ. Microbiol.">
        <title>Genomic resolution of a cold subsurface aquifer community provides metabolic insights for novel microbes adapted to high CO concentrations.</title>
        <authorList>
            <person name="Probst A.J."/>
            <person name="Castelle C.J."/>
            <person name="Singh A."/>
            <person name="Brown C.T."/>
            <person name="Anantharaman K."/>
            <person name="Sharon I."/>
            <person name="Hug L.A."/>
            <person name="Burstein D."/>
            <person name="Emerson J.B."/>
            <person name="Thomas B.C."/>
            <person name="Banfield J.F."/>
        </authorList>
    </citation>
    <scope>NUCLEOTIDE SEQUENCE [LARGE SCALE GENOMIC DNA]</scope>
    <source>
        <strain evidence="1">CG1_02_47_685</strain>
    </source>
</reference>
<dbReference type="AlphaFoldDB" id="A0A1J4V7I4"/>
<dbReference type="Gene3D" id="2.60.120.1140">
    <property type="entry name" value="Protein of unknown function DUF192"/>
    <property type="match status" value="1"/>
</dbReference>
<evidence type="ECO:0008006" key="3">
    <source>
        <dbReference type="Google" id="ProtNLM"/>
    </source>
</evidence>
<accession>A0A1J4V7I4</accession>
<evidence type="ECO:0000313" key="1">
    <source>
        <dbReference type="EMBL" id="OIO33106.1"/>
    </source>
</evidence>
<gene>
    <name evidence="1" type="ORF">AUJ44_01090</name>
</gene>
<organism evidence="1 2">
    <name type="scientific">Candidatus Nomurabacteria bacterium CG1_02_47_685</name>
    <dbReference type="NCBI Taxonomy" id="1805282"/>
    <lineage>
        <taxon>Bacteria</taxon>
        <taxon>Candidatus Nomuraibacteriota</taxon>
    </lineage>
</organism>